<sequence>MPSAGAECLEATNLAMNGIMKGTTGEGMTFVSAKAIKSPDFSKVYFIAMKFSATGVEDQVGVWASNSLEPGGGLIMAIDGVAQQFSDWGPGSSTTAKISAADPSVAAAKSCLR</sequence>
<reference evidence="1 2" key="1">
    <citation type="submission" date="2017-10" db="EMBL/GenBank/DDBJ databases">
        <title>Sequencing the genomes of 1000 actinobacteria strains.</title>
        <authorList>
            <person name="Klenk H.-P."/>
        </authorList>
    </citation>
    <scope>NUCLEOTIDE SEQUENCE [LARGE SCALE GENOMIC DNA]</scope>
    <source>
        <strain evidence="1 2">DSM 15597</strain>
    </source>
</reference>
<dbReference type="AlphaFoldDB" id="A0A2A9CW62"/>
<evidence type="ECO:0000313" key="1">
    <source>
        <dbReference type="EMBL" id="PFG17912.1"/>
    </source>
</evidence>
<gene>
    <name evidence="1" type="ORF">ATK74_2490</name>
</gene>
<proteinExistence type="predicted"/>
<keyword evidence="2" id="KW-1185">Reference proteome</keyword>
<name>A0A2A9CW62_9ACTN</name>
<comment type="caution">
    <text evidence="1">The sequence shown here is derived from an EMBL/GenBank/DDBJ whole genome shotgun (WGS) entry which is preliminary data.</text>
</comment>
<dbReference type="Proteomes" id="UP000226079">
    <property type="component" value="Unassembled WGS sequence"/>
</dbReference>
<protein>
    <submittedName>
        <fullName evidence="1">Uncharacterized protein</fullName>
    </submittedName>
</protein>
<accession>A0A2A9CW62</accession>
<dbReference type="EMBL" id="PDJC01000001">
    <property type="protein sequence ID" value="PFG17912.1"/>
    <property type="molecule type" value="Genomic_DNA"/>
</dbReference>
<organism evidence="1 2">
    <name type="scientific">Propionicimonas paludicola</name>
    <dbReference type="NCBI Taxonomy" id="185243"/>
    <lineage>
        <taxon>Bacteria</taxon>
        <taxon>Bacillati</taxon>
        <taxon>Actinomycetota</taxon>
        <taxon>Actinomycetes</taxon>
        <taxon>Propionibacteriales</taxon>
        <taxon>Nocardioidaceae</taxon>
        <taxon>Propionicimonas</taxon>
    </lineage>
</organism>
<evidence type="ECO:0000313" key="2">
    <source>
        <dbReference type="Proteomes" id="UP000226079"/>
    </source>
</evidence>